<keyword evidence="12" id="KW-0943">RNA-mediated gene silencing</keyword>
<dbReference type="CDD" id="cd18034">
    <property type="entry name" value="DEXHc_dicer"/>
    <property type="match status" value="1"/>
</dbReference>
<dbReference type="InterPro" id="IPR027417">
    <property type="entry name" value="P-loop_NTPase"/>
</dbReference>
<dbReference type="SMART" id="SM00535">
    <property type="entry name" value="RIBOc"/>
    <property type="match status" value="2"/>
</dbReference>
<dbReference type="PROSITE" id="PS00517">
    <property type="entry name" value="RNASE_3_1"/>
    <property type="match status" value="1"/>
</dbReference>
<comment type="cofactor">
    <cofactor evidence="1">
        <name>Mn(2+)</name>
        <dbReference type="ChEBI" id="CHEBI:29035"/>
    </cofactor>
</comment>
<dbReference type="GO" id="GO:0030422">
    <property type="term" value="P:siRNA processing"/>
    <property type="evidence" value="ECO:0007669"/>
    <property type="project" value="InterPro"/>
</dbReference>
<evidence type="ECO:0000256" key="4">
    <source>
        <dbReference type="ARBA" id="ARBA00022723"/>
    </source>
</evidence>
<dbReference type="PROSITE" id="PS51327">
    <property type="entry name" value="DICER_DSRBF"/>
    <property type="match status" value="1"/>
</dbReference>
<dbReference type="FunFam" id="3.40.50.300:FF:000628">
    <property type="entry name" value="Endoribonuclease Dicer"/>
    <property type="match status" value="1"/>
</dbReference>
<evidence type="ECO:0000256" key="13">
    <source>
        <dbReference type="ARBA" id="ARBA00023211"/>
    </source>
</evidence>
<dbReference type="PANTHER" id="PTHR14950">
    <property type="entry name" value="DICER-RELATED"/>
    <property type="match status" value="1"/>
</dbReference>
<dbReference type="Pfam" id="PF03368">
    <property type="entry name" value="Dicer_dimer"/>
    <property type="match status" value="1"/>
</dbReference>
<dbReference type="PROSITE" id="PS51192">
    <property type="entry name" value="HELICASE_ATP_BIND_1"/>
    <property type="match status" value="1"/>
</dbReference>
<evidence type="ECO:0000256" key="12">
    <source>
        <dbReference type="ARBA" id="ARBA00023158"/>
    </source>
</evidence>
<dbReference type="Gene3D" id="3.40.50.300">
    <property type="entry name" value="P-loop containing nucleotide triphosphate hydrolases"/>
    <property type="match status" value="2"/>
</dbReference>
<evidence type="ECO:0000256" key="5">
    <source>
        <dbReference type="ARBA" id="ARBA00022737"/>
    </source>
</evidence>
<dbReference type="SUPFAM" id="SSF54768">
    <property type="entry name" value="dsRNA-binding domain-like"/>
    <property type="match status" value="1"/>
</dbReference>
<evidence type="ECO:0000259" key="20">
    <source>
        <dbReference type="PROSITE" id="PS51194"/>
    </source>
</evidence>
<comment type="caution">
    <text evidence="22">The sequence shown here is derived from an EMBL/GenBank/DDBJ whole genome shotgun (WGS) entry which is preliminary data.</text>
</comment>
<dbReference type="Proteomes" id="UP001430953">
    <property type="component" value="Unassembled WGS sequence"/>
</dbReference>
<evidence type="ECO:0000259" key="18">
    <source>
        <dbReference type="PROSITE" id="PS50821"/>
    </source>
</evidence>
<gene>
    <name evidence="22" type="ORF">PUN28_014111</name>
</gene>
<keyword evidence="11 15" id="KW-0694">RNA-binding</keyword>
<evidence type="ECO:0000256" key="11">
    <source>
        <dbReference type="ARBA" id="ARBA00022884"/>
    </source>
</evidence>
<dbReference type="PROSITE" id="PS50137">
    <property type="entry name" value="DS_RBD"/>
    <property type="match status" value="1"/>
</dbReference>
<dbReference type="GO" id="GO:0004525">
    <property type="term" value="F:ribonuclease III activity"/>
    <property type="evidence" value="ECO:0007669"/>
    <property type="project" value="InterPro"/>
</dbReference>
<dbReference type="InterPro" id="IPR038248">
    <property type="entry name" value="Dicer_dimer_sf"/>
</dbReference>
<dbReference type="SMART" id="SM00490">
    <property type="entry name" value="HELICc"/>
    <property type="match status" value="1"/>
</dbReference>
<evidence type="ECO:0000313" key="23">
    <source>
        <dbReference type="Proteomes" id="UP001430953"/>
    </source>
</evidence>
<dbReference type="FunFam" id="1.10.1520.10:FF:000005">
    <property type="entry name" value="Putative endoribonuclease dicer"/>
    <property type="match status" value="1"/>
</dbReference>
<evidence type="ECO:0000259" key="19">
    <source>
        <dbReference type="PROSITE" id="PS51192"/>
    </source>
</evidence>
<dbReference type="PROSITE" id="PS50142">
    <property type="entry name" value="RNASE_3_2"/>
    <property type="match status" value="2"/>
</dbReference>
<dbReference type="GO" id="GO:0031054">
    <property type="term" value="P:pre-miRNA processing"/>
    <property type="evidence" value="ECO:0007669"/>
    <property type="project" value="InterPro"/>
</dbReference>
<dbReference type="CDD" id="cd00593">
    <property type="entry name" value="RIBOc"/>
    <property type="match status" value="2"/>
</dbReference>
<dbReference type="Pfam" id="PF00636">
    <property type="entry name" value="Ribonuclease_3"/>
    <property type="match status" value="2"/>
</dbReference>
<evidence type="ECO:0000256" key="6">
    <source>
        <dbReference type="ARBA" id="ARBA00022741"/>
    </source>
</evidence>
<dbReference type="EMBL" id="JADYXP020000015">
    <property type="protein sequence ID" value="KAL0108748.1"/>
    <property type="molecule type" value="Genomic_DNA"/>
</dbReference>
<comment type="similarity">
    <text evidence="14 15">Belongs to the helicase family. Dicer subfamily.</text>
</comment>
<reference evidence="22 23" key="1">
    <citation type="submission" date="2023-03" db="EMBL/GenBank/DDBJ databases">
        <title>High recombination rates correlate with genetic variation in Cardiocondyla obscurior ants.</title>
        <authorList>
            <person name="Errbii M."/>
        </authorList>
    </citation>
    <scope>NUCLEOTIDE SEQUENCE [LARGE SCALE GENOMIC DNA]</scope>
    <source>
        <strain evidence="22">Alpha-2009</strain>
        <tissue evidence="22">Whole body</tissue>
    </source>
</reference>
<dbReference type="CDD" id="cd15903">
    <property type="entry name" value="Dicer_PBD"/>
    <property type="match status" value="1"/>
</dbReference>
<dbReference type="GO" id="GO:0046872">
    <property type="term" value="F:metal ion binding"/>
    <property type="evidence" value="ECO:0007669"/>
    <property type="project" value="UniProtKB-KW"/>
</dbReference>
<feature type="domain" description="RNase III" evidence="17">
    <location>
        <begin position="1139"/>
        <end position="1316"/>
    </location>
</feature>
<evidence type="ECO:0000256" key="2">
    <source>
        <dbReference type="ARBA" id="ARBA00001946"/>
    </source>
</evidence>
<evidence type="ECO:0000259" key="16">
    <source>
        <dbReference type="PROSITE" id="PS50137"/>
    </source>
</evidence>
<dbReference type="GO" id="GO:0003677">
    <property type="term" value="F:DNA binding"/>
    <property type="evidence" value="ECO:0007669"/>
    <property type="project" value="InterPro"/>
</dbReference>
<evidence type="ECO:0000313" key="22">
    <source>
        <dbReference type="EMBL" id="KAL0108748.1"/>
    </source>
</evidence>
<feature type="domain" description="Dicer dsRNA-binding fold" evidence="21">
    <location>
        <begin position="571"/>
        <end position="668"/>
    </location>
</feature>
<dbReference type="GO" id="GO:0005524">
    <property type="term" value="F:ATP binding"/>
    <property type="evidence" value="ECO:0007669"/>
    <property type="project" value="UniProtKB-KW"/>
</dbReference>
<evidence type="ECO:0000259" key="21">
    <source>
        <dbReference type="PROSITE" id="PS51327"/>
    </source>
</evidence>
<evidence type="ECO:0000256" key="7">
    <source>
        <dbReference type="ARBA" id="ARBA00022801"/>
    </source>
</evidence>
<dbReference type="GO" id="GO:0004386">
    <property type="term" value="F:helicase activity"/>
    <property type="evidence" value="ECO:0007669"/>
    <property type="project" value="UniProtKB-KW"/>
</dbReference>
<dbReference type="GO" id="GO:0005634">
    <property type="term" value="C:nucleus"/>
    <property type="evidence" value="ECO:0007669"/>
    <property type="project" value="TreeGrafter"/>
</dbReference>
<keyword evidence="23" id="KW-1185">Reference proteome</keyword>
<name>A0AAW2EYC2_9HYME</name>
<dbReference type="InterPro" id="IPR014720">
    <property type="entry name" value="dsRBD_dom"/>
</dbReference>
<dbReference type="InterPro" id="IPR003100">
    <property type="entry name" value="PAZ_dom"/>
</dbReference>
<dbReference type="Gene3D" id="3.30.160.380">
    <property type="entry name" value="Dicer dimerisation domain"/>
    <property type="match status" value="1"/>
</dbReference>
<evidence type="ECO:0000259" key="17">
    <source>
        <dbReference type="PROSITE" id="PS50142"/>
    </source>
</evidence>
<dbReference type="InterPro" id="IPR014001">
    <property type="entry name" value="Helicase_ATP-bd"/>
</dbReference>
<keyword evidence="10" id="KW-0460">Magnesium</keyword>
<keyword evidence="8" id="KW-0347">Helicase</keyword>
<evidence type="ECO:0000256" key="14">
    <source>
        <dbReference type="ARBA" id="ARBA00035116"/>
    </source>
</evidence>
<dbReference type="GO" id="GO:0070578">
    <property type="term" value="C:RISC-loading complex"/>
    <property type="evidence" value="ECO:0007669"/>
    <property type="project" value="TreeGrafter"/>
</dbReference>
<dbReference type="Gene3D" id="1.10.1520.10">
    <property type="entry name" value="Ribonuclease III domain"/>
    <property type="match status" value="2"/>
</dbReference>
<keyword evidence="9" id="KW-0067">ATP-binding</keyword>
<keyword evidence="7" id="KW-0378">Hydrolase</keyword>
<comment type="cofactor">
    <cofactor evidence="2">
        <name>Mg(2+)</name>
        <dbReference type="ChEBI" id="CHEBI:18420"/>
    </cofactor>
</comment>
<dbReference type="InterPro" id="IPR044441">
    <property type="entry name" value="DICER_DSRM"/>
</dbReference>
<keyword evidence="4" id="KW-0479">Metal-binding</keyword>
<evidence type="ECO:0000256" key="15">
    <source>
        <dbReference type="PROSITE-ProRule" id="PRU00657"/>
    </source>
</evidence>
<dbReference type="GO" id="GO:0004530">
    <property type="term" value="F:deoxyribonuclease I activity"/>
    <property type="evidence" value="ECO:0007669"/>
    <property type="project" value="TreeGrafter"/>
</dbReference>
<feature type="domain" description="DRBM" evidence="16">
    <location>
        <begin position="1579"/>
        <end position="1614"/>
    </location>
</feature>
<evidence type="ECO:0000256" key="9">
    <source>
        <dbReference type="ARBA" id="ARBA00022840"/>
    </source>
</evidence>
<dbReference type="InterPro" id="IPR006935">
    <property type="entry name" value="Helicase/UvrB_N"/>
</dbReference>
<keyword evidence="13" id="KW-0464">Manganese</keyword>
<evidence type="ECO:0000256" key="3">
    <source>
        <dbReference type="ARBA" id="ARBA00022722"/>
    </source>
</evidence>
<evidence type="ECO:0000256" key="10">
    <source>
        <dbReference type="ARBA" id="ARBA00022842"/>
    </source>
</evidence>
<keyword evidence="6" id="KW-0547">Nucleotide-binding</keyword>
<dbReference type="SUPFAM" id="SSF69065">
    <property type="entry name" value="RNase III domain-like"/>
    <property type="match status" value="2"/>
</dbReference>
<dbReference type="SMART" id="SM00949">
    <property type="entry name" value="PAZ"/>
    <property type="match status" value="1"/>
</dbReference>
<dbReference type="GO" id="GO:0003723">
    <property type="term" value="F:RNA binding"/>
    <property type="evidence" value="ECO:0007669"/>
    <property type="project" value="UniProtKB-UniRule"/>
</dbReference>
<dbReference type="Pfam" id="PF20932">
    <property type="entry name" value="Dicer_dsRBD"/>
    <property type="match status" value="1"/>
</dbReference>
<evidence type="ECO:0000256" key="8">
    <source>
        <dbReference type="ARBA" id="ARBA00022806"/>
    </source>
</evidence>
<dbReference type="Pfam" id="PF00271">
    <property type="entry name" value="Helicase_C"/>
    <property type="match status" value="1"/>
</dbReference>
<dbReference type="InterPro" id="IPR005034">
    <property type="entry name" value="Dicer_dimerisation"/>
</dbReference>
<dbReference type="Gene3D" id="3.30.160.20">
    <property type="match status" value="1"/>
</dbReference>
<dbReference type="SUPFAM" id="SSF52540">
    <property type="entry name" value="P-loop containing nucleoside triphosphate hydrolases"/>
    <property type="match status" value="1"/>
</dbReference>
<feature type="domain" description="Helicase C-terminal" evidence="20">
    <location>
        <begin position="360"/>
        <end position="550"/>
    </location>
</feature>
<dbReference type="GO" id="GO:0005737">
    <property type="term" value="C:cytoplasm"/>
    <property type="evidence" value="ECO:0007669"/>
    <property type="project" value="TreeGrafter"/>
</dbReference>
<dbReference type="InterPro" id="IPR048512">
    <property type="entry name" value="Dicer_platform"/>
</dbReference>
<proteinExistence type="inferred from homology"/>
<dbReference type="InterPro" id="IPR000999">
    <property type="entry name" value="RNase_III_dom"/>
</dbReference>
<keyword evidence="3" id="KW-0540">Nuclease</keyword>
<dbReference type="GO" id="GO:0006309">
    <property type="term" value="P:apoptotic DNA fragmentation"/>
    <property type="evidence" value="ECO:0007669"/>
    <property type="project" value="TreeGrafter"/>
</dbReference>
<organism evidence="22 23">
    <name type="scientific">Cardiocondyla obscurior</name>
    <dbReference type="NCBI Taxonomy" id="286306"/>
    <lineage>
        <taxon>Eukaryota</taxon>
        <taxon>Metazoa</taxon>
        <taxon>Ecdysozoa</taxon>
        <taxon>Arthropoda</taxon>
        <taxon>Hexapoda</taxon>
        <taxon>Insecta</taxon>
        <taxon>Pterygota</taxon>
        <taxon>Neoptera</taxon>
        <taxon>Endopterygota</taxon>
        <taxon>Hymenoptera</taxon>
        <taxon>Apocrita</taxon>
        <taxon>Aculeata</taxon>
        <taxon>Formicoidea</taxon>
        <taxon>Formicidae</taxon>
        <taxon>Myrmicinae</taxon>
        <taxon>Cardiocondyla</taxon>
    </lineage>
</organism>
<dbReference type="PANTHER" id="PTHR14950:SF36">
    <property type="entry name" value="ENDORIBONUCLEASE DCR-2"/>
    <property type="match status" value="1"/>
</dbReference>
<sequence length="1616" mass="185888">MEPKSQLQNESTFTPRAYQIDLYERAVKENIILYLPTGAGKTYIAVMLLKHMSSDIRKPFEEDGKRSIFIVNTVALVEQQTAYISRHTGLNCKGYSGDMMVDYWKEEQWLNEIKANQVLIMTSQIFLNLLEHGYIKLNRINLIIFDECHRAVSNHPMRHIMMQFEHYPKEVQPHVLAMSATLLNANILITKIEPTIRSLEITFHAKIATIESVDCVQGYCTNPKETVVAYKKYSVPEIMTKITSIVEQSIEILKNVKLNSDEMYNESSKQMRPKSKCSKLSSIFNDINTTTLQAGLYGGTTSALLHLIQLESMRKFCNDQETDVILDYLITQIMCIRKLFDNEMKNCTEVERVYKFSSDQIKKLFEILFNNYNNNDSKEKFCCIIFVKERFTTKVIYHMLKILSANDAKYSFLLPEYVIGFQNNPYKNSREVTCIAKWNKDVLQKFRRGLINCIVATDVVDEGIDIPTCTLIIRYDIPNDFRGYVQSKGRARHSMSNYVMLMPEEDSNFLQRFYQYKNTESQLRKILVGQSEQRPVPTQYEIKSMYTDYEIKPYLVKRNNEVISSLTEVAAISLINLYCSVLMRSKFSCLVPIWKLSKKNSGLENDTQYMVSLKLPILSPLKIEICGDYMKSIDGAKRSAAMKTCIELHKLGALNDKLLPTTNDEFIQNLDYLFPHWVNEDKYQTGTYKKKREHQLEYPLAFRGAYPQPKKQLYLYILDCPPTYYMTGSDNRRAVFYDLLKKKNGFGILSSKNLPKIPSFPLFMKDGKLNVSVKPNNTTISLSEEDITLLKGFHFLLFNSIIPVIKSFMIFDNDNCENSFLIVPLNDMQDINWTIVKTYQCLEPIMPSKPFHFRSSDYELALVTPTYRESSTVYLVTRVCDDLTPESCFPNEDFDTFTHYYKEKHGLTIENLSQSMLEVKPLPIKINYIKPRKLPEGALKYRKSDDTLEDLQEHLIPELCKRKNFPAVYWLKATTLPSILHRICQFLIAEDLRITIAKETKLGALVLNEMSSIIIEEDIDQVYEEDCNGMELADDSIEITESNQMSLDVNTLELDYNPLLTDQEPRDLYRNIDEIQVLDIHYFNQFMSKVTDEEQSVKKNMNKNVGRYTVKPTVPVPSLKVLASFNEQCLSQGPNSAEIMHALTTKLGQDMFNLERLETLGDSFLKFIVSLFLFEEFSMFNEGQLTSLKGKIIGNRNLYYCGKEKGIPGRIKNDAFVPTSNFIPPAFTVLRALQDILLHESVAPNVLYELQIPENEKLTGIITEDTRNIMINKVINWDKRDKQTGVEHYLGVQILSDKTVADSVEALIGVYLKGNSIRGAVKLLKWFGILHENVNIDKLLDDNPSNPIIGSGNIDYHMPWANAVETNIGYKFKNRGFLLQALTHPSYTSNGITECYQRLEFLGDAILDFLITCYIYENCGNLSPGDLTDLRSALVNNITFACLTVRYGLHMALLAYAPSLHEIIDRFVKFQEERDFAVNDELLCVLIEEDDCDLIEYIDVPKILGDLFESLIGAIYLDSGKSLVKVWEIIYSLMHEEINKFSKNVPKQPVRVIYENTDVHPKFLDAKLITDTGMVMIPLKITIAGKEHFFYGFGVNKKLAKCAAAKQALKRIQLEK</sequence>
<evidence type="ECO:0000256" key="1">
    <source>
        <dbReference type="ARBA" id="ARBA00001936"/>
    </source>
</evidence>
<dbReference type="PROSITE" id="PS51194">
    <property type="entry name" value="HELICASE_CTER"/>
    <property type="match status" value="1"/>
</dbReference>
<feature type="domain" description="PAZ" evidence="18">
    <location>
        <begin position="820"/>
        <end position="964"/>
    </location>
</feature>
<protein>
    <submittedName>
        <fullName evidence="22">Uncharacterized protein</fullName>
    </submittedName>
</protein>
<dbReference type="Pfam" id="PF04851">
    <property type="entry name" value="ResIII"/>
    <property type="match status" value="1"/>
</dbReference>
<feature type="domain" description="RNase III" evidence="17">
    <location>
        <begin position="1361"/>
        <end position="1520"/>
    </location>
</feature>
<feature type="domain" description="Helicase ATP-binding" evidence="19">
    <location>
        <begin position="22"/>
        <end position="200"/>
    </location>
</feature>
<dbReference type="SMART" id="SM00487">
    <property type="entry name" value="DEXDc"/>
    <property type="match status" value="1"/>
</dbReference>
<dbReference type="Pfam" id="PF02170">
    <property type="entry name" value="PAZ"/>
    <property type="match status" value="1"/>
</dbReference>
<dbReference type="PROSITE" id="PS50821">
    <property type="entry name" value="PAZ"/>
    <property type="match status" value="1"/>
</dbReference>
<dbReference type="Gene3D" id="2.170.260.10">
    <property type="entry name" value="paz domain"/>
    <property type="match status" value="1"/>
</dbReference>
<accession>A0AAW2EYC2</accession>
<dbReference type="Pfam" id="PF20931">
    <property type="entry name" value="Dicer_platform"/>
    <property type="match status" value="1"/>
</dbReference>
<keyword evidence="5" id="KW-0677">Repeat</keyword>
<dbReference type="InterPro" id="IPR048513">
    <property type="entry name" value="Dicer_PBD"/>
</dbReference>
<dbReference type="InterPro" id="IPR001650">
    <property type="entry name" value="Helicase_C-like"/>
</dbReference>
<dbReference type="InterPro" id="IPR036389">
    <property type="entry name" value="RNase_III_sf"/>
</dbReference>